<dbReference type="InParanoid" id="E5A9Q1"/>
<dbReference type="eggNOG" id="ENOG502RFG7">
    <property type="taxonomic scope" value="Eukaryota"/>
</dbReference>
<feature type="region of interest" description="Disordered" evidence="1">
    <location>
        <begin position="137"/>
        <end position="185"/>
    </location>
</feature>
<keyword evidence="4" id="KW-1185">Reference proteome</keyword>
<feature type="compositionally biased region" description="Basic and acidic residues" evidence="1">
    <location>
        <begin position="293"/>
        <end position="311"/>
    </location>
</feature>
<dbReference type="AlphaFoldDB" id="E5A9Q1"/>
<reference evidence="4" key="1">
    <citation type="journal article" date="2011" name="Nat. Commun.">
        <title>Effector diversification within compartments of the Leptosphaeria maculans genome affected by Repeat-Induced Point mutations.</title>
        <authorList>
            <person name="Rouxel T."/>
            <person name="Grandaubert J."/>
            <person name="Hane J.K."/>
            <person name="Hoede C."/>
            <person name="van de Wouw A.P."/>
            <person name="Couloux A."/>
            <person name="Dominguez V."/>
            <person name="Anthouard V."/>
            <person name="Bally P."/>
            <person name="Bourras S."/>
            <person name="Cozijnsen A.J."/>
            <person name="Ciuffetti L.M."/>
            <person name="Degrave A."/>
            <person name="Dilmaghani A."/>
            <person name="Duret L."/>
            <person name="Fudal I."/>
            <person name="Goodwin S.B."/>
            <person name="Gout L."/>
            <person name="Glaser N."/>
            <person name="Linglin J."/>
            <person name="Kema G.H.J."/>
            <person name="Lapalu N."/>
            <person name="Lawrence C.B."/>
            <person name="May K."/>
            <person name="Meyer M."/>
            <person name="Ollivier B."/>
            <person name="Poulain J."/>
            <person name="Schoch C.L."/>
            <person name="Simon A."/>
            <person name="Spatafora J.W."/>
            <person name="Stachowiak A."/>
            <person name="Turgeon B.G."/>
            <person name="Tyler B.M."/>
            <person name="Vincent D."/>
            <person name="Weissenbach J."/>
            <person name="Amselem J."/>
            <person name="Quesneville H."/>
            <person name="Oliver R.P."/>
            <person name="Wincker P."/>
            <person name="Balesdent M.-H."/>
            <person name="Howlett B.J."/>
        </authorList>
    </citation>
    <scope>NUCLEOTIDE SEQUENCE [LARGE SCALE GENOMIC DNA]</scope>
    <source>
        <strain evidence="4">JN3 / isolate v23.1.3 / race Av1-4-5-6-7-8</strain>
    </source>
</reference>
<dbReference type="EMBL" id="FP929138">
    <property type="protein sequence ID" value="CBY00392.1"/>
    <property type="molecule type" value="Genomic_DNA"/>
</dbReference>
<dbReference type="PANTHER" id="PTHR39394:SF1">
    <property type="entry name" value="DNAJ HOMOLOGUE SUBFAMILY C MEMBER 28 CONSERVED DOMAIN-CONTAINING PROTEIN"/>
    <property type="match status" value="1"/>
</dbReference>
<organism evidence="4">
    <name type="scientific">Leptosphaeria maculans (strain JN3 / isolate v23.1.3 / race Av1-4-5-6-7-8)</name>
    <name type="common">Blackleg fungus</name>
    <name type="synonym">Phoma lingam</name>
    <dbReference type="NCBI Taxonomy" id="985895"/>
    <lineage>
        <taxon>Eukaryota</taxon>
        <taxon>Fungi</taxon>
        <taxon>Dikarya</taxon>
        <taxon>Ascomycota</taxon>
        <taxon>Pezizomycotina</taxon>
        <taxon>Dothideomycetes</taxon>
        <taxon>Pleosporomycetidae</taxon>
        <taxon>Pleosporales</taxon>
        <taxon>Pleosporineae</taxon>
        <taxon>Leptosphaeriaceae</taxon>
        <taxon>Plenodomus</taxon>
        <taxon>Plenodomus lingam/Leptosphaeria maculans species complex</taxon>
    </lineage>
</organism>
<accession>E5A9Q1</accession>
<dbReference type="HOGENOM" id="CLU_601390_0_0_1"/>
<evidence type="ECO:0000313" key="4">
    <source>
        <dbReference type="Proteomes" id="UP000002668"/>
    </source>
</evidence>
<protein>
    <recommendedName>
        <fullName evidence="2">DnaJ homologue subfamily C member 28 conserved domain-containing protein</fullName>
    </recommendedName>
</protein>
<evidence type="ECO:0000256" key="1">
    <source>
        <dbReference type="SAM" id="MobiDB-lite"/>
    </source>
</evidence>
<feature type="compositionally biased region" description="Basic and acidic residues" evidence="1">
    <location>
        <begin position="174"/>
        <end position="184"/>
    </location>
</feature>
<proteinExistence type="predicted"/>
<feature type="region of interest" description="Disordered" evidence="1">
    <location>
        <begin position="272"/>
        <end position="311"/>
    </location>
</feature>
<gene>
    <name evidence="3" type="ORF">LEMA_P015220.1</name>
</gene>
<name>E5A9Q1_LEPMJ</name>
<evidence type="ECO:0000259" key="2">
    <source>
        <dbReference type="Pfam" id="PF09350"/>
    </source>
</evidence>
<dbReference type="VEuPathDB" id="FungiDB:LEMA_P015220.1"/>
<dbReference type="OrthoDB" id="1922282at2759"/>
<feature type="domain" description="DnaJ homologue subfamily C member 28 conserved" evidence="2">
    <location>
        <begin position="360"/>
        <end position="428"/>
    </location>
</feature>
<dbReference type="Pfam" id="PF09350">
    <property type="entry name" value="DJC28_CD"/>
    <property type="match status" value="1"/>
</dbReference>
<dbReference type="PANTHER" id="PTHR39394">
    <property type="entry name" value="YALI0E31793P"/>
    <property type="match status" value="1"/>
</dbReference>
<feature type="region of interest" description="Disordered" evidence="1">
    <location>
        <begin position="418"/>
        <end position="455"/>
    </location>
</feature>
<dbReference type="InterPro" id="IPR018961">
    <property type="entry name" value="DnaJ_homolog_subfam-C_membr-28"/>
</dbReference>
<evidence type="ECO:0000313" key="3">
    <source>
        <dbReference type="EMBL" id="CBY00392.1"/>
    </source>
</evidence>
<sequence>MPDARLQGKEAPTVSLINIISYPIPTPFDTAIHNYPLFITQQSNPCNKVLHTNAPSVRRLTTGMSLQPQARVSRTPRVSLSRLSRDQRRVRSDAARKFVGPSRLVERTACMPVLAVPRPYICARCLRAKRPSIPRASIATDHVRQYANATPQRSNNDETQEDDSRVEISGPQEVKAERREEGALSRRLRSMSEEAIASGAHGAVKAVQESGGFSEELKAQLEQRIAGASLRSSEANLPAAASRHVRDLATSEAWTGTESIHDASLRMLNDSRKPLRLGRPPKMPGVQPPRTVDTGHKRNKEGHGQRLADARDRSTVYAHVKEDVDLDAMERETRFQLLKDRFDPHARTIVPGTISGIASLASQRIEDAIARGQFNNIKRGKGINVERDHNASSPFIDTTEYFLNKMIQKQEIVPPWIEKQQELTSAANKSGEPRRMQKQSSYQTHPGRNRRYSPP</sequence>
<dbReference type="STRING" id="985895.E5A9Q1"/>
<dbReference type="Proteomes" id="UP000002668">
    <property type="component" value="Genome"/>
</dbReference>